<dbReference type="RefSeq" id="WP_210006545.1">
    <property type="nucleotide sequence ID" value="NZ_BSEO01000014.1"/>
</dbReference>
<evidence type="ECO:0000313" key="2">
    <source>
        <dbReference type="Proteomes" id="UP001142317"/>
    </source>
</evidence>
<protein>
    <recommendedName>
        <fullName evidence="3">Protein-L-isoaspartate carboxylmethyltransferase</fullName>
    </recommendedName>
</protein>
<dbReference type="EMBL" id="BSEO01000014">
    <property type="protein sequence ID" value="GLJ80286.1"/>
    <property type="molecule type" value="Genomic_DNA"/>
</dbReference>
<evidence type="ECO:0008006" key="3">
    <source>
        <dbReference type="Google" id="ProtNLM"/>
    </source>
</evidence>
<comment type="caution">
    <text evidence="1">The sequence shown here is derived from an EMBL/GenBank/DDBJ whole genome shotgun (WGS) entry which is preliminary data.</text>
</comment>
<organism evidence="1 2">
    <name type="scientific">Microbacterium imperiale</name>
    <dbReference type="NCBI Taxonomy" id="33884"/>
    <lineage>
        <taxon>Bacteria</taxon>
        <taxon>Bacillati</taxon>
        <taxon>Actinomycetota</taxon>
        <taxon>Actinomycetes</taxon>
        <taxon>Micrococcales</taxon>
        <taxon>Microbacteriaceae</taxon>
        <taxon>Microbacterium</taxon>
    </lineage>
</organism>
<dbReference type="Proteomes" id="UP001142317">
    <property type="component" value="Unassembled WGS sequence"/>
</dbReference>
<sequence length="115" mass="12675">MPFRSKETLEHWVDEFHAQRGSGDLIRVLIQDGSAGSDTGLVVVPLANSSVSVFMEPIEIGDARWRITIEPQPDFTILSSFQMHALAAEFTVAAELCAFLEAKSIGHEEDDLDES</sequence>
<accession>A0A9W6HGX1</accession>
<reference evidence="1" key="1">
    <citation type="journal article" date="2014" name="Int. J. Syst. Evol. Microbiol.">
        <title>Complete genome sequence of Corynebacterium casei LMG S-19264T (=DSM 44701T), isolated from a smear-ripened cheese.</title>
        <authorList>
            <consortium name="US DOE Joint Genome Institute (JGI-PGF)"/>
            <person name="Walter F."/>
            <person name="Albersmeier A."/>
            <person name="Kalinowski J."/>
            <person name="Ruckert C."/>
        </authorList>
    </citation>
    <scope>NUCLEOTIDE SEQUENCE</scope>
    <source>
        <strain evidence="1">VKM Ac-1447</strain>
    </source>
</reference>
<gene>
    <name evidence="1" type="ORF">GCM10017586_19690</name>
</gene>
<reference evidence="1" key="2">
    <citation type="submission" date="2023-01" db="EMBL/GenBank/DDBJ databases">
        <authorList>
            <person name="Sun Q."/>
            <person name="Evtushenko L."/>
        </authorList>
    </citation>
    <scope>NUCLEOTIDE SEQUENCE</scope>
    <source>
        <strain evidence="1">VKM Ac-1447</strain>
    </source>
</reference>
<evidence type="ECO:0000313" key="1">
    <source>
        <dbReference type="EMBL" id="GLJ80286.1"/>
    </source>
</evidence>
<dbReference type="AlphaFoldDB" id="A0A9W6HGX1"/>
<name>A0A9W6HGX1_9MICO</name>
<proteinExistence type="predicted"/>
<keyword evidence="2" id="KW-1185">Reference proteome</keyword>